<dbReference type="InterPro" id="IPR003593">
    <property type="entry name" value="AAA+_ATPase"/>
</dbReference>
<evidence type="ECO:0000256" key="1">
    <source>
        <dbReference type="ARBA" id="ARBA00004413"/>
    </source>
</evidence>
<organism evidence="16 17">
    <name type="scientific">Pullulanibacillus pueri</name>
    <dbReference type="NCBI Taxonomy" id="1437324"/>
    <lineage>
        <taxon>Bacteria</taxon>
        <taxon>Bacillati</taxon>
        <taxon>Bacillota</taxon>
        <taxon>Bacilli</taxon>
        <taxon>Bacillales</taxon>
        <taxon>Sporolactobacillaceae</taxon>
        <taxon>Pullulanibacillus</taxon>
    </lineage>
</organism>
<dbReference type="RefSeq" id="WP_188497373.1">
    <property type="nucleotide sequence ID" value="NZ_BMFV01000014.1"/>
</dbReference>
<dbReference type="SUPFAM" id="SSF52540">
    <property type="entry name" value="P-loop containing nucleoside triphosphate hydrolases"/>
    <property type="match status" value="1"/>
</dbReference>
<keyword evidence="6" id="KW-0547">Nucleotide-binding</keyword>
<protein>
    <recommendedName>
        <fullName evidence="3">Flagellar biosynthesis protein FlhF</fullName>
    </recommendedName>
    <alternativeName>
        <fullName evidence="13">Flagella-associated GTP-binding protein</fullName>
    </alternativeName>
</protein>
<dbReference type="GO" id="GO:0005886">
    <property type="term" value="C:plasma membrane"/>
    <property type="evidence" value="ECO:0007669"/>
    <property type="project" value="UniProtKB-SubCell"/>
</dbReference>
<dbReference type="Gene3D" id="3.40.50.300">
    <property type="entry name" value="P-loop containing nucleotide triphosphate hydrolases"/>
    <property type="match status" value="1"/>
</dbReference>
<dbReference type="FunFam" id="3.40.50.300:FF:000695">
    <property type="entry name" value="Flagellar biosynthesis regulator FlhF"/>
    <property type="match status" value="1"/>
</dbReference>
<dbReference type="InterPro" id="IPR000897">
    <property type="entry name" value="SRP54_GTPase_dom"/>
</dbReference>
<evidence type="ECO:0000256" key="2">
    <source>
        <dbReference type="ARBA" id="ARBA00008531"/>
    </source>
</evidence>
<keyword evidence="10" id="KW-0472">Membrane</keyword>
<evidence type="ECO:0000256" key="10">
    <source>
        <dbReference type="ARBA" id="ARBA00023136"/>
    </source>
</evidence>
<keyword evidence="16" id="KW-0282">Flagellum</keyword>
<dbReference type="SMART" id="SM00382">
    <property type="entry name" value="AAA"/>
    <property type="match status" value="1"/>
</dbReference>
<evidence type="ECO:0000256" key="7">
    <source>
        <dbReference type="ARBA" id="ARBA00022795"/>
    </source>
</evidence>
<evidence type="ECO:0000256" key="3">
    <source>
        <dbReference type="ARBA" id="ARBA00014919"/>
    </source>
</evidence>
<evidence type="ECO:0000256" key="4">
    <source>
        <dbReference type="ARBA" id="ARBA00022448"/>
    </source>
</evidence>
<keyword evidence="11" id="KW-1006">Bacterial flagellum protein export</keyword>
<dbReference type="InterPro" id="IPR027417">
    <property type="entry name" value="P-loop_NTPase"/>
</dbReference>
<sequence length="370" mass="41437">MKIKKFTADSMSEAMNLVKKELGPNAVILYTKNVKKKGMLSLFKNKKVIEVFAALDQGSDTAPQQVIKADLKEPKATPVMAEHNNQPIHQGPVKAVEWTSPLPEAIREIHAQLEAEGLHSDLVHPLTQTMLRTWYRSPHPLTDAELKEVLKAYIDKQLESIVFNGLRKETKILNLVGPTGVGKTTTAAKIASKVVLDEGKKVGFITTDTYRIAAIEQLKTYAKILSLPVEVVYSRSDFERALTTLEGYDLIIVDTAGRNYQQRQYIDEIQTLIPFNEQAMETYLVLSATAKSEDIQRISNQFDTLPIEGYVFTKLDETSSVSSLLNLVLNNKIGVSYVTNGQDVPDDIVEADKQAFVNQWIEGVWRERSS</sequence>
<evidence type="ECO:0000256" key="8">
    <source>
        <dbReference type="ARBA" id="ARBA00022927"/>
    </source>
</evidence>
<evidence type="ECO:0000256" key="6">
    <source>
        <dbReference type="ARBA" id="ARBA00022741"/>
    </source>
</evidence>
<dbReference type="GO" id="GO:0005047">
    <property type="term" value="F:signal recognition particle binding"/>
    <property type="evidence" value="ECO:0007669"/>
    <property type="project" value="TreeGrafter"/>
</dbReference>
<dbReference type="PANTHER" id="PTHR43134">
    <property type="entry name" value="SIGNAL RECOGNITION PARTICLE RECEPTOR SUBUNIT ALPHA"/>
    <property type="match status" value="1"/>
</dbReference>
<dbReference type="GO" id="GO:0003924">
    <property type="term" value="F:GTPase activity"/>
    <property type="evidence" value="ECO:0007669"/>
    <property type="project" value="InterPro"/>
</dbReference>
<proteinExistence type="inferred from homology"/>
<comment type="similarity">
    <text evidence="2">Belongs to the GTP-binding SRP family.</text>
</comment>
<dbReference type="InterPro" id="IPR047040">
    <property type="entry name" value="FlhF__GTPase_dom"/>
</dbReference>
<dbReference type="GO" id="GO:0005525">
    <property type="term" value="F:GTP binding"/>
    <property type="evidence" value="ECO:0007669"/>
    <property type="project" value="UniProtKB-KW"/>
</dbReference>
<keyword evidence="8" id="KW-0653">Protein transport</keyword>
<dbReference type="Proteomes" id="UP000656813">
    <property type="component" value="Unassembled WGS sequence"/>
</dbReference>
<gene>
    <name evidence="16" type="primary">flhF</name>
    <name evidence="16" type="ORF">GCM10007096_21160</name>
</gene>
<keyword evidence="4" id="KW-0813">Transport</keyword>
<dbReference type="EMBL" id="BMFV01000014">
    <property type="protein sequence ID" value="GGH82170.1"/>
    <property type="molecule type" value="Genomic_DNA"/>
</dbReference>
<dbReference type="CDD" id="cd17873">
    <property type="entry name" value="FlhF"/>
    <property type="match status" value="1"/>
</dbReference>
<comment type="caution">
    <text evidence="16">The sequence shown here is derived from an EMBL/GenBank/DDBJ whole genome shotgun (WGS) entry which is preliminary data.</text>
</comment>
<keyword evidence="9" id="KW-0342">GTP-binding</keyword>
<keyword evidence="5" id="KW-1003">Cell membrane</keyword>
<evidence type="ECO:0000256" key="11">
    <source>
        <dbReference type="ARBA" id="ARBA00023225"/>
    </source>
</evidence>
<reference evidence="16" key="1">
    <citation type="journal article" date="2014" name="Int. J. Syst. Evol. Microbiol.">
        <title>Complete genome sequence of Corynebacterium casei LMG S-19264T (=DSM 44701T), isolated from a smear-ripened cheese.</title>
        <authorList>
            <consortium name="US DOE Joint Genome Institute (JGI-PGF)"/>
            <person name="Walter F."/>
            <person name="Albersmeier A."/>
            <person name="Kalinowski J."/>
            <person name="Ruckert C."/>
        </authorList>
    </citation>
    <scope>NUCLEOTIDE SEQUENCE</scope>
    <source>
        <strain evidence="16">CGMCC 1.12777</strain>
    </source>
</reference>
<dbReference type="PANTHER" id="PTHR43134:SF3">
    <property type="entry name" value="FLAGELLAR BIOSYNTHESIS PROTEIN FLHF"/>
    <property type="match status" value="1"/>
</dbReference>
<evidence type="ECO:0000259" key="14">
    <source>
        <dbReference type="SMART" id="SM00382"/>
    </source>
</evidence>
<evidence type="ECO:0000313" key="17">
    <source>
        <dbReference type="Proteomes" id="UP000656813"/>
    </source>
</evidence>
<evidence type="ECO:0000313" key="16">
    <source>
        <dbReference type="EMBL" id="GGH82170.1"/>
    </source>
</evidence>
<dbReference type="GO" id="GO:0006614">
    <property type="term" value="P:SRP-dependent cotranslational protein targeting to membrane"/>
    <property type="evidence" value="ECO:0007669"/>
    <property type="project" value="InterPro"/>
</dbReference>
<evidence type="ECO:0000256" key="13">
    <source>
        <dbReference type="ARBA" id="ARBA00030866"/>
    </source>
</evidence>
<comment type="subcellular location">
    <subcellularLocation>
        <location evidence="1">Cell membrane</location>
        <topology evidence="1">Peripheral membrane protein</topology>
        <orientation evidence="1">Cytoplasmic side</orientation>
    </subcellularLocation>
</comment>
<evidence type="ECO:0000256" key="9">
    <source>
        <dbReference type="ARBA" id="ARBA00023134"/>
    </source>
</evidence>
<reference evidence="16" key="2">
    <citation type="submission" date="2020-09" db="EMBL/GenBank/DDBJ databases">
        <authorList>
            <person name="Sun Q."/>
            <person name="Zhou Y."/>
        </authorList>
    </citation>
    <scope>NUCLEOTIDE SEQUENCE</scope>
    <source>
        <strain evidence="16">CGMCC 1.12777</strain>
    </source>
</reference>
<accession>A0A8J2ZWU6</accession>
<keyword evidence="17" id="KW-1185">Reference proteome</keyword>
<dbReference type="GO" id="GO:0015031">
    <property type="term" value="P:protein transport"/>
    <property type="evidence" value="ECO:0007669"/>
    <property type="project" value="UniProtKB-KW"/>
</dbReference>
<dbReference type="GO" id="GO:0044781">
    <property type="term" value="P:bacterial-type flagellum organization"/>
    <property type="evidence" value="ECO:0007669"/>
    <property type="project" value="UniProtKB-KW"/>
</dbReference>
<feature type="domain" description="SRP54-type proteins GTP-binding" evidence="15">
    <location>
        <begin position="170"/>
        <end position="362"/>
    </location>
</feature>
<comment type="function">
    <text evidence="12">Necessary for flagellar biosynthesis. May be involved in translocation of the flagellum.</text>
</comment>
<name>A0A8J2ZWU6_9BACL</name>
<keyword evidence="7" id="KW-1005">Bacterial flagellum biogenesis</keyword>
<evidence type="ECO:0000256" key="5">
    <source>
        <dbReference type="ARBA" id="ARBA00022475"/>
    </source>
</evidence>
<keyword evidence="16" id="KW-0969">Cilium</keyword>
<feature type="domain" description="AAA+ ATPase" evidence="14">
    <location>
        <begin position="169"/>
        <end position="308"/>
    </location>
</feature>
<keyword evidence="16" id="KW-0966">Cell projection</keyword>
<evidence type="ECO:0000259" key="15">
    <source>
        <dbReference type="SMART" id="SM00962"/>
    </source>
</evidence>
<dbReference type="SMART" id="SM00962">
    <property type="entry name" value="SRP54"/>
    <property type="match status" value="1"/>
</dbReference>
<dbReference type="Pfam" id="PF00448">
    <property type="entry name" value="SRP54"/>
    <property type="match status" value="1"/>
</dbReference>
<dbReference type="AlphaFoldDB" id="A0A8J2ZWU6"/>
<evidence type="ECO:0000256" key="12">
    <source>
        <dbReference type="ARBA" id="ARBA00025337"/>
    </source>
</evidence>
<dbReference type="Gene3D" id="1.20.120.1380">
    <property type="entry name" value="Flagellar FlhF biosynthesis protein, N domain"/>
    <property type="match status" value="1"/>
</dbReference>